<dbReference type="PANTHER" id="PTHR45947">
    <property type="entry name" value="SULFOQUINOVOSYL TRANSFERASE SQD2"/>
    <property type="match status" value="1"/>
</dbReference>
<dbReference type="Gene3D" id="3.40.50.2000">
    <property type="entry name" value="Glycogen Phosphorylase B"/>
    <property type="match status" value="2"/>
</dbReference>
<evidence type="ECO:0000313" key="1">
    <source>
        <dbReference type="EMBL" id="KAA1380746.1"/>
    </source>
</evidence>
<dbReference type="Pfam" id="PF13692">
    <property type="entry name" value="Glyco_trans_1_4"/>
    <property type="match status" value="1"/>
</dbReference>
<dbReference type="InterPro" id="IPR050194">
    <property type="entry name" value="Glycosyltransferase_grp1"/>
</dbReference>
<proteinExistence type="predicted"/>
<evidence type="ECO:0000313" key="2">
    <source>
        <dbReference type="Proteomes" id="UP001515100"/>
    </source>
</evidence>
<name>A0A641ARK4_9ACTN</name>
<dbReference type="CDD" id="cd03801">
    <property type="entry name" value="GT4_PimA-like"/>
    <property type="match status" value="1"/>
</dbReference>
<dbReference type="EMBL" id="SDPP02000001">
    <property type="protein sequence ID" value="KAA1380746.1"/>
    <property type="molecule type" value="Genomic_DNA"/>
</dbReference>
<accession>A0A641ARK4</accession>
<dbReference type="OrthoDB" id="6286688at2"/>
<dbReference type="AlphaFoldDB" id="A0A641ARK4"/>
<dbReference type="RefSeq" id="WP_129181513.1">
    <property type="nucleotide sequence ID" value="NZ_JAGIOG010000001.1"/>
</dbReference>
<dbReference type="GO" id="GO:0016757">
    <property type="term" value="F:glycosyltransferase activity"/>
    <property type="evidence" value="ECO:0007669"/>
    <property type="project" value="TreeGrafter"/>
</dbReference>
<keyword evidence="2" id="KW-1185">Reference proteome</keyword>
<gene>
    <name evidence="1" type="ORF">ESP62_006185</name>
</gene>
<reference evidence="1" key="1">
    <citation type="submission" date="2019-09" db="EMBL/GenBank/DDBJ databases">
        <authorList>
            <person name="Li J."/>
        </authorList>
    </citation>
    <scope>NUCLEOTIDE SEQUENCE [LARGE SCALE GENOMIC DNA]</scope>
    <source>
        <strain evidence="1">NRBC 14897</strain>
    </source>
</reference>
<dbReference type="SUPFAM" id="SSF53756">
    <property type="entry name" value="UDP-Glycosyltransferase/glycogen phosphorylase"/>
    <property type="match status" value="1"/>
</dbReference>
<organism evidence="1 2">
    <name type="scientific">Aeromicrobium fastidiosum</name>
    <dbReference type="NCBI Taxonomy" id="52699"/>
    <lineage>
        <taxon>Bacteria</taxon>
        <taxon>Bacillati</taxon>
        <taxon>Actinomycetota</taxon>
        <taxon>Actinomycetes</taxon>
        <taxon>Propionibacteriales</taxon>
        <taxon>Nocardioidaceae</taxon>
        <taxon>Aeromicrobium</taxon>
    </lineage>
</organism>
<sequence length="358" mass="39047">MRIAILATGWAGFNDAACRLLAARGVELLVVHEGNVQDTAYASHGVASYATEHLWSGEPADGEISRAVAAFRPDAVLMHSWHFTPYREAVKALPAGTLRVLWMDNVWRNVPKQWLGRAAAPVWVRPLFDCVMVPSDRTEFFARRLGFGEADVIRGSLSADTTVFGSDVRDGSEIASHRRFLACLRLVHHKGADVLAEAYRLYRDACTTEPWTLQVAGLGEMASAFEGIEGVEMLGFRQPSEVADLMRSSSALVVPSRIDPYGVVVHEGAVSGLPIISTYLVGAVPSFVQDGQNGWVVRSDDAAALTTAMARTSALDADRLGEMSAVSRSLGSRTSSAGWARNLHEQVEWRLADLRRNR</sequence>
<comment type="caution">
    <text evidence="1">The sequence shown here is derived from an EMBL/GenBank/DDBJ whole genome shotgun (WGS) entry which is preliminary data.</text>
</comment>
<dbReference type="PANTHER" id="PTHR45947:SF3">
    <property type="entry name" value="SULFOQUINOVOSYL TRANSFERASE SQD2"/>
    <property type="match status" value="1"/>
</dbReference>
<dbReference type="Proteomes" id="UP001515100">
    <property type="component" value="Unassembled WGS sequence"/>
</dbReference>
<protein>
    <submittedName>
        <fullName evidence="1">Glycosyltransferase family 4 protein</fullName>
    </submittedName>
</protein>